<dbReference type="Pfam" id="PF26079">
    <property type="entry name" value="Baseplate_J_C"/>
    <property type="match status" value="1"/>
</dbReference>
<feature type="domain" description="Baseplate J-like central" evidence="1">
    <location>
        <begin position="137"/>
        <end position="209"/>
    </location>
</feature>
<feature type="domain" description="Baseplate J-like C-terminal" evidence="2">
    <location>
        <begin position="216"/>
        <end position="288"/>
    </location>
</feature>
<evidence type="ECO:0000313" key="3">
    <source>
        <dbReference type="EMBL" id="MDK7241694.1"/>
    </source>
</evidence>
<dbReference type="InterPro" id="IPR014507">
    <property type="entry name" value="Baseplate_assembly_J_pred"/>
</dbReference>
<comment type="caution">
    <text evidence="3">The sequence shown here is derived from an EMBL/GenBank/DDBJ whole genome shotgun (WGS) entry which is preliminary data.</text>
</comment>
<dbReference type="InterPro" id="IPR058530">
    <property type="entry name" value="Baseplate_J-like_C"/>
</dbReference>
<dbReference type="Proteomes" id="UP001236303">
    <property type="component" value="Unassembled WGS sequence"/>
</dbReference>
<dbReference type="EMBL" id="JASOPA010000001">
    <property type="protein sequence ID" value="MDK7241694.1"/>
    <property type="molecule type" value="Genomic_DNA"/>
</dbReference>
<dbReference type="AlphaFoldDB" id="A0AAW6Y2R8"/>
<dbReference type="PANTHER" id="PTHR35862">
    <property type="entry name" value="FELS-2 PROPHAGE PROTEIN"/>
    <property type="match status" value="1"/>
</dbReference>
<organism evidence="3 4">
    <name type="scientific">Neisseria subflava</name>
    <dbReference type="NCBI Taxonomy" id="28449"/>
    <lineage>
        <taxon>Bacteria</taxon>
        <taxon>Pseudomonadati</taxon>
        <taxon>Pseudomonadota</taxon>
        <taxon>Betaproteobacteria</taxon>
        <taxon>Neisseriales</taxon>
        <taxon>Neisseriaceae</taxon>
        <taxon>Neisseria</taxon>
    </lineage>
</organism>
<dbReference type="PIRSF" id="PIRSF020481">
    <property type="entry name" value="BAP"/>
    <property type="match status" value="1"/>
</dbReference>
<dbReference type="InterPro" id="IPR052726">
    <property type="entry name" value="Phage_Baseplate_Hub"/>
</dbReference>
<evidence type="ECO:0000313" key="4">
    <source>
        <dbReference type="Proteomes" id="UP001236303"/>
    </source>
</evidence>
<gene>
    <name evidence="3" type="ORF">QP451_01365</name>
</gene>
<evidence type="ECO:0000259" key="1">
    <source>
        <dbReference type="Pfam" id="PF26078"/>
    </source>
</evidence>
<dbReference type="RefSeq" id="WP_070814017.1">
    <property type="nucleotide sequence ID" value="NZ_JASOPA010000001.1"/>
</dbReference>
<dbReference type="PANTHER" id="PTHR35862:SF1">
    <property type="entry name" value="FELS-2 PROPHAGE PROTEIN"/>
    <property type="match status" value="1"/>
</dbReference>
<evidence type="ECO:0000259" key="2">
    <source>
        <dbReference type="Pfam" id="PF26079"/>
    </source>
</evidence>
<reference evidence="3" key="1">
    <citation type="submission" date="2023-05" db="EMBL/GenBank/DDBJ databases">
        <title>Cataloging the Phylogenetic Diversity of Human Bladder Bacteria.</title>
        <authorList>
            <person name="Du J."/>
        </authorList>
    </citation>
    <scope>NUCLEOTIDE SEQUENCE</scope>
    <source>
        <strain evidence="3">UMB1050</strain>
    </source>
</reference>
<proteinExistence type="predicted"/>
<dbReference type="Pfam" id="PF26078">
    <property type="entry name" value="Baseplate_J_M"/>
    <property type="match status" value="1"/>
</dbReference>
<name>A0AAW6Y2R8_NEISU</name>
<protein>
    <submittedName>
        <fullName evidence="3">Baseplate J/gp47 family protein</fullName>
    </submittedName>
</protein>
<accession>A0AAW6Y2R8</accession>
<dbReference type="InterPro" id="IPR058531">
    <property type="entry name" value="Baseplate_J_M"/>
</dbReference>
<sequence>MAEIDLTRLPAPKVIEELDFETIFERKKANLIALVPAGIRPTIAATLKLESEPLTIDLQQQAYQEIILRQRINQAAAATLLAFAQGSDLDHLAAAKGIERKTIISADPTTNPPTEAVYETDDDLRRRVQLYPEKLAAAGPRAAYEAHALDAAPDITDARAVRVSPGTVAVYIQTSSNQGIPSGRTLETVNAYLSDESRRPLCDTVTVHAGTPKEIRISARITYEDGPDKEIVKARQLQDLNQMLEQHKRLGAQIALSKIIGALDTDGVKKVELTEPRQDILCTDGEFIKITETILTEA</sequence>